<dbReference type="RefSeq" id="WP_161101170.1">
    <property type="nucleotide sequence ID" value="NZ_JBHLYI010000002.1"/>
</dbReference>
<dbReference type="PROSITE" id="PS00107">
    <property type="entry name" value="PROTEIN_KINASE_ATP"/>
    <property type="match status" value="1"/>
</dbReference>
<name>A0A6I4W895_9ACTN</name>
<evidence type="ECO:0000256" key="5">
    <source>
        <dbReference type="PROSITE-ProRule" id="PRU10141"/>
    </source>
</evidence>
<dbReference type="InterPro" id="IPR017441">
    <property type="entry name" value="Protein_kinase_ATP_BS"/>
</dbReference>
<feature type="domain" description="Protein kinase" evidence="7">
    <location>
        <begin position="19"/>
        <end position="276"/>
    </location>
</feature>
<dbReference type="InterPro" id="IPR000719">
    <property type="entry name" value="Prot_kinase_dom"/>
</dbReference>
<evidence type="ECO:0000313" key="8">
    <source>
        <dbReference type="EMBL" id="MXQ62952.1"/>
    </source>
</evidence>
<gene>
    <name evidence="8" type="ORF">GQ466_02780</name>
</gene>
<keyword evidence="1" id="KW-0808">Transferase</keyword>
<dbReference type="Pfam" id="PF00069">
    <property type="entry name" value="Pkinase"/>
    <property type="match status" value="1"/>
</dbReference>
<evidence type="ECO:0000256" key="3">
    <source>
        <dbReference type="ARBA" id="ARBA00022777"/>
    </source>
</evidence>
<dbReference type="InterPro" id="IPR008271">
    <property type="entry name" value="Ser/Thr_kinase_AS"/>
</dbReference>
<evidence type="ECO:0000256" key="4">
    <source>
        <dbReference type="ARBA" id="ARBA00022840"/>
    </source>
</evidence>
<reference evidence="8 9" key="1">
    <citation type="submission" date="2019-12" db="EMBL/GenBank/DDBJ databases">
        <title>Nocardia macrotermitis sp. nov. and Nocardia aurantia sp. nov., isolated from the gut of the fungus growing-termite Macrotermes natalensis.</title>
        <authorList>
            <person name="Christine B."/>
            <person name="Rene B."/>
        </authorList>
    </citation>
    <scope>NUCLEOTIDE SEQUENCE [LARGE SCALE GENOMIC DNA]</scope>
    <source>
        <strain evidence="8 9">DSM 102126</strain>
    </source>
</reference>
<dbReference type="Proteomes" id="UP000431901">
    <property type="component" value="Unassembled WGS sequence"/>
</dbReference>
<evidence type="ECO:0000313" key="9">
    <source>
        <dbReference type="Proteomes" id="UP000431901"/>
    </source>
</evidence>
<dbReference type="GO" id="GO:0005524">
    <property type="term" value="F:ATP binding"/>
    <property type="evidence" value="ECO:0007669"/>
    <property type="project" value="UniProtKB-UniRule"/>
</dbReference>
<dbReference type="PANTHER" id="PTHR43289:SF34">
    <property type="entry name" value="SERINE_THREONINE-PROTEIN KINASE YBDM-RELATED"/>
    <property type="match status" value="1"/>
</dbReference>
<dbReference type="PROSITE" id="PS00108">
    <property type="entry name" value="PROTEIN_KINASE_ST"/>
    <property type="match status" value="1"/>
</dbReference>
<organism evidence="8 9">
    <name type="scientific">Actinomadura rayongensis</name>
    <dbReference type="NCBI Taxonomy" id="1429076"/>
    <lineage>
        <taxon>Bacteria</taxon>
        <taxon>Bacillati</taxon>
        <taxon>Actinomycetota</taxon>
        <taxon>Actinomycetes</taxon>
        <taxon>Streptosporangiales</taxon>
        <taxon>Thermomonosporaceae</taxon>
        <taxon>Actinomadura</taxon>
    </lineage>
</organism>
<dbReference type="CDD" id="cd14014">
    <property type="entry name" value="STKc_PknB_like"/>
    <property type="match status" value="1"/>
</dbReference>
<dbReference type="SUPFAM" id="SSF56112">
    <property type="entry name" value="Protein kinase-like (PK-like)"/>
    <property type="match status" value="1"/>
</dbReference>
<dbReference type="AlphaFoldDB" id="A0A6I4W895"/>
<comment type="caution">
    <text evidence="8">The sequence shown here is derived from an EMBL/GenBank/DDBJ whole genome shotgun (WGS) entry which is preliminary data.</text>
</comment>
<dbReference type="Gene3D" id="3.30.200.20">
    <property type="entry name" value="Phosphorylase Kinase, domain 1"/>
    <property type="match status" value="1"/>
</dbReference>
<protein>
    <submittedName>
        <fullName evidence="8">Protein kinase</fullName>
    </submittedName>
</protein>
<sequence length="527" mass="56245">MSSVNMDEPRPLGERLGRYRLKRLLGSGGMGAVYLAEDGNGHRVAIKVIHSRLSGQDEFRERFRREVTAARRVRPFCTAPVLDADTGGDPLYLVTEFVPGPTLEDVVVRNGPLRGADLDGLAVGVATALSAIHAAGVVHRDLKPANILLSPYGPRVIDFGIARTLATDGAMTKTGQSMGTPSFMAPEGLTGRPITEAADVFTWGCVVAWAGTGALPFPGRNVGEILYRTVHGEPRLDGLAEPMRGLVARALAKEPHLRPTAPDLLRELTGDPNPARSARTTAPSGPQRPSFASDGRTRLLTRGRRRLVPPLVVLAATAVVAGTAYSLWPDGDGSAPGLSTTLFRDDFSDRTSGWKEGGFDDYYHRYEKSGYVVSVDSTLPFDTAEAPVPTSTGNLAIEAAVRVDSTNPDDEGGLYCEGAGHQRVDVMLARNGFITIRRASLTDMRDLIRSSTPAARPATTVRLRVDCRKDGGGTSVRAWVNGRSTVSTVVTDIGETEETGLVAGRPGRPYAPPATVAFFDDVVVGRP</sequence>
<keyword evidence="4 5" id="KW-0067">ATP-binding</keyword>
<evidence type="ECO:0000256" key="2">
    <source>
        <dbReference type="ARBA" id="ARBA00022741"/>
    </source>
</evidence>
<dbReference type="PANTHER" id="PTHR43289">
    <property type="entry name" value="MITOGEN-ACTIVATED PROTEIN KINASE KINASE KINASE 20-RELATED"/>
    <property type="match status" value="1"/>
</dbReference>
<feature type="region of interest" description="Disordered" evidence="6">
    <location>
        <begin position="258"/>
        <end position="296"/>
    </location>
</feature>
<dbReference type="InterPro" id="IPR011009">
    <property type="entry name" value="Kinase-like_dom_sf"/>
</dbReference>
<dbReference type="EMBL" id="WUTW01000001">
    <property type="protein sequence ID" value="MXQ62952.1"/>
    <property type="molecule type" value="Genomic_DNA"/>
</dbReference>
<proteinExistence type="predicted"/>
<dbReference type="OrthoDB" id="3915799at2"/>
<dbReference type="GO" id="GO:0004674">
    <property type="term" value="F:protein serine/threonine kinase activity"/>
    <property type="evidence" value="ECO:0007669"/>
    <property type="project" value="TreeGrafter"/>
</dbReference>
<keyword evidence="3 8" id="KW-0418">Kinase</keyword>
<keyword evidence="2 5" id="KW-0547">Nucleotide-binding</keyword>
<evidence type="ECO:0000259" key="7">
    <source>
        <dbReference type="PROSITE" id="PS50011"/>
    </source>
</evidence>
<dbReference type="PROSITE" id="PS50011">
    <property type="entry name" value="PROTEIN_KINASE_DOM"/>
    <property type="match status" value="1"/>
</dbReference>
<evidence type="ECO:0000256" key="6">
    <source>
        <dbReference type="SAM" id="MobiDB-lite"/>
    </source>
</evidence>
<evidence type="ECO:0000256" key="1">
    <source>
        <dbReference type="ARBA" id="ARBA00022679"/>
    </source>
</evidence>
<dbReference type="SMART" id="SM00220">
    <property type="entry name" value="S_TKc"/>
    <property type="match status" value="1"/>
</dbReference>
<accession>A0A6I4W895</accession>
<feature type="binding site" evidence="5">
    <location>
        <position position="47"/>
    </location>
    <ligand>
        <name>ATP</name>
        <dbReference type="ChEBI" id="CHEBI:30616"/>
    </ligand>
</feature>
<dbReference type="Gene3D" id="1.10.510.10">
    <property type="entry name" value="Transferase(Phosphotransferase) domain 1"/>
    <property type="match status" value="1"/>
</dbReference>
<keyword evidence="9" id="KW-1185">Reference proteome</keyword>